<feature type="compositionally biased region" description="Basic and acidic residues" evidence="1">
    <location>
        <begin position="78"/>
        <end position="104"/>
    </location>
</feature>
<dbReference type="AlphaFoldDB" id="A0A9N7VV06"/>
<keyword evidence="3" id="KW-1185">Reference proteome</keyword>
<feature type="region of interest" description="Disordered" evidence="1">
    <location>
        <begin position="78"/>
        <end position="110"/>
    </location>
</feature>
<accession>A0A9N7VV06</accession>
<evidence type="ECO:0000313" key="2">
    <source>
        <dbReference type="EMBL" id="CAB1457698.1"/>
    </source>
</evidence>
<sequence>MSAACSRAPRSSHTKTRWEVRRSGLTCESVKRRRAPANGSKIPVEETYFCSTPAPHLQHSDASFAIWRLEKSVHVRADLTQREGRGGEGAVHEAEDRGGEKRDTPLPNPR</sequence>
<comment type="caution">
    <text evidence="2">The sequence shown here is derived from an EMBL/GenBank/DDBJ whole genome shotgun (WGS) entry which is preliminary data.</text>
</comment>
<evidence type="ECO:0000313" key="3">
    <source>
        <dbReference type="Proteomes" id="UP001153269"/>
    </source>
</evidence>
<dbReference type="EMBL" id="CADEAL010004354">
    <property type="protein sequence ID" value="CAB1457698.1"/>
    <property type="molecule type" value="Genomic_DNA"/>
</dbReference>
<protein>
    <submittedName>
        <fullName evidence="2">Uncharacterized protein</fullName>
    </submittedName>
</protein>
<proteinExistence type="predicted"/>
<dbReference type="Proteomes" id="UP001153269">
    <property type="component" value="Unassembled WGS sequence"/>
</dbReference>
<reference evidence="2" key="1">
    <citation type="submission" date="2020-03" db="EMBL/GenBank/DDBJ databases">
        <authorList>
            <person name="Weist P."/>
        </authorList>
    </citation>
    <scope>NUCLEOTIDE SEQUENCE</scope>
</reference>
<evidence type="ECO:0000256" key="1">
    <source>
        <dbReference type="SAM" id="MobiDB-lite"/>
    </source>
</evidence>
<organism evidence="2 3">
    <name type="scientific">Pleuronectes platessa</name>
    <name type="common">European plaice</name>
    <dbReference type="NCBI Taxonomy" id="8262"/>
    <lineage>
        <taxon>Eukaryota</taxon>
        <taxon>Metazoa</taxon>
        <taxon>Chordata</taxon>
        <taxon>Craniata</taxon>
        <taxon>Vertebrata</taxon>
        <taxon>Euteleostomi</taxon>
        <taxon>Actinopterygii</taxon>
        <taxon>Neopterygii</taxon>
        <taxon>Teleostei</taxon>
        <taxon>Neoteleostei</taxon>
        <taxon>Acanthomorphata</taxon>
        <taxon>Carangaria</taxon>
        <taxon>Pleuronectiformes</taxon>
        <taxon>Pleuronectoidei</taxon>
        <taxon>Pleuronectidae</taxon>
        <taxon>Pleuronectes</taxon>
    </lineage>
</organism>
<gene>
    <name evidence="2" type="ORF">PLEPLA_LOCUS45522</name>
</gene>
<name>A0A9N7VV06_PLEPL</name>